<dbReference type="InterPro" id="IPR008969">
    <property type="entry name" value="CarboxyPept-like_regulatory"/>
</dbReference>
<feature type="domain" description="Lambda-like tail fibre protein N-terminal" evidence="2">
    <location>
        <begin position="1"/>
        <end position="134"/>
    </location>
</feature>
<dbReference type="InterPro" id="IPR013609">
    <property type="entry name" value="Stf-like_N"/>
</dbReference>
<proteinExistence type="predicted"/>
<dbReference type="Gene3D" id="2.60.40.1120">
    <property type="entry name" value="Carboxypeptidase-like, regulatory domain"/>
    <property type="match status" value="1"/>
</dbReference>
<evidence type="ECO:0000313" key="3">
    <source>
        <dbReference type="EMBL" id="ECD6075128.1"/>
    </source>
</evidence>
<dbReference type="PANTHER" id="PTHR35191:SF1">
    <property type="entry name" value="PROPHAGE SIDE TAIL FIBER PROTEIN HOMOLOG STFQ-RELATED"/>
    <property type="match status" value="1"/>
</dbReference>
<name>A0A5Y2FNT3_SALNE</name>
<protein>
    <submittedName>
        <fullName evidence="3">Shikimate transporter</fullName>
    </submittedName>
</protein>
<dbReference type="PANTHER" id="PTHR35191">
    <property type="entry name" value="PROPHAGE SIDE TAIL FIBER PROTEIN HOMOLOG STFQ-RELATED"/>
    <property type="match status" value="1"/>
</dbReference>
<comment type="caution">
    <text evidence="3">The sequence shown here is derived from an EMBL/GenBank/DDBJ whole genome shotgun (WGS) entry which is preliminary data.</text>
</comment>
<reference evidence="3" key="1">
    <citation type="submission" date="2019-03" db="EMBL/GenBank/DDBJ databases">
        <authorList>
            <person name="Ashton P.M."/>
            <person name="Dallman T."/>
            <person name="Nair S."/>
            <person name="De Pinna E."/>
            <person name="Peters T."/>
            <person name="Grant K."/>
        </authorList>
    </citation>
    <scope>NUCLEOTIDE SEQUENCE [LARGE SCALE GENOMIC DNA]</scope>
    <source>
        <strain evidence="3">161826</strain>
    </source>
</reference>
<dbReference type="SUPFAM" id="SSF49464">
    <property type="entry name" value="Carboxypeptidase regulatory domain-like"/>
    <property type="match status" value="1"/>
</dbReference>
<evidence type="ECO:0000259" key="2">
    <source>
        <dbReference type="Pfam" id="PF08400"/>
    </source>
</evidence>
<feature type="compositionally biased region" description="Low complexity" evidence="1">
    <location>
        <begin position="124"/>
        <end position="141"/>
    </location>
</feature>
<organism evidence="3">
    <name type="scientific">Salmonella newport</name>
    <dbReference type="NCBI Taxonomy" id="108619"/>
    <lineage>
        <taxon>Bacteria</taxon>
        <taxon>Pseudomonadati</taxon>
        <taxon>Pseudomonadota</taxon>
        <taxon>Gammaproteobacteria</taxon>
        <taxon>Enterobacterales</taxon>
        <taxon>Enterobacteriaceae</taxon>
        <taxon>Salmonella</taxon>
    </lineage>
</organism>
<dbReference type="AlphaFoldDB" id="A0A5Y2FNT3"/>
<dbReference type="Proteomes" id="UP000839738">
    <property type="component" value="Unassembled WGS sequence"/>
</dbReference>
<dbReference type="EMBL" id="AAIFEU010000030">
    <property type="protein sequence ID" value="ECD6075128.1"/>
    <property type="molecule type" value="Genomic_DNA"/>
</dbReference>
<sequence>MPVLISGVLKDGTGTPVQNCTIQLKASRTSTTVVVNTVASENPDDAGRYSMDVEQGQYTVTLLVEGYPPSHAGVITVYDDSKPGTLNDFLGAMTENDVRPEALRRFEAMVEEVARQASEASRNATAAGQASEQAQTSAGQAAESATAAVNAAGAAEASATQAASSAASAESSAGTATTKSGEASASAASADTARTAAAASAAAAKTSEANADASRTAAGDSAAAAAASATAAQTSAARAGASETAAKTSETQAASSAGDAGASATAAAASEKAAAASAAEAKTSETNAATSAGTAAASATAASSSASEASTHAAASDTSASLAAQSSTAAGAAATRAEDAAKRAEDIADVISLEDASLTKKGIVKLSSATDSDSEALAATPKAVKTVMGEVQTKAPLDSPALTGTPTAPTPETTAAGIEIATAAFVAAKVAQLVGSAPEALDTLKELADALGNDPNFATTVLNKLAGKQPLDDTLTALSGKSVDGLIEYVGLGETINLAAGALQKDQNGGDIPDKKQFARTIGAVTSTNITFNDASGWYKIATVFMPQATSTAVIKLYGGSGYNVGLFEQAAISELVLRAGNGSPAGITATLWRRSPSAANEVAWVNTSGDTYDIYINIGQYAYWLIAQYDYTGNANVTLHSTPEYSSVQPGNSTSGKTYTLFNSLMKPTAGDVEALSVNGGRLNGSLGIGTDNALGGNSIVLGDNDTGIKWHSDGVLGLYANNALVGYIDSSGLHMSVDVLTNGILRAGNGKTLTLSSGNNSAMNAGFSLWGNGTDRPTVIELSDDQGWHFYSQRRQDGGIELSVNGNIYPANYSNFDARYLTSGNVYTKGESDNRYVQNIQRGAPVWPGKVDEYGPAEAPAGCFLTQARHDPTTAYGVTFAYRPLQMWVGNGWRTING</sequence>
<feature type="region of interest" description="Disordered" evidence="1">
    <location>
        <begin position="120"/>
        <end position="141"/>
    </location>
</feature>
<dbReference type="InterPro" id="IPR051934">
    <property type="entry name" value="Phage_Tail_Fiber_Structural"/>
</dbReference>
<gene>
    <name evidence="3" type="ORF">E2D65_21770</name>
</gene>
<accession>A0A5Y2FNT3</accession>
<evidence type="ECO:0000256" key="1">
    <source>
        <dbReference type="SAM" id="MobiDB-lite"/>
    </source>
</evidence>
<dbReference type="Pfam" id="PF08400">
    <property type="entry name" value="phage_tail_N"/>
    <property type="match status" value="1"/>
</dbReference>